<dbReference type="Gene3D" id="3.40.50.980">
    <property type="match status" value="2"/>
</dbReference>
<accession>A0ABS4JJ21</accession>
<dbReference type="Gene3D" id="1.10.1200.10">
    <property type="entry name" value="ACP-like"/>
    <property type="match status" value="1"/>
</dbReference>
<evidence type="ECO:0000256" key="1">
    <source>
        <dbReference type="ARBA" id="ARBA00001957"/>
    </source>
</evidence>
<dbReference type="InterPro" id="IPR036736">
    <property type="entry name" value="ACP-like_sf"/>
</dbReference>
<dbReference type="PROSITE" id="PS50075">
    <property type="entry name" value="CARRIER"/>
    <property type="match status" value="1"/>
</dbReference>
<dbReference type="PANTHER" id="PTHR45527:SF1">
    <property type="entry name" value="FATTY ACID SYNTHASE"/>
    <property type="match status" value="1"/>
</dbReference>
<protein>
    <submittedName>
        <fullName evidence="9">Amino acid adenylation domain-containing protein</fullName>
    </submittedName>
</protein>
<comment type="cofactor">
    <cofactor evidence="1">
        <name>pantetheine 4'-phosphate</name>
        <dbReference type="ChEBI" id="CHEBI:47942"/>
    </cofactor>
</comment>
<reference evidence="9 10" key="1">
    <citation type="submission" date="2021-03" db="EMBL/GenBank/DDBJ databases">
        <title>Genomic Encyclopedia of Type Strains, Phase IV (KMG-IV): sequencing the most valuable type-strain genomes for metagenomic binning, comparative biology and taxonomic classification.</title>
        <authorList>
            <person name="Goeker M."/>
        </authorList>
    </citation>
    <scope>NUCLEOTIDE SEQUENCE [LARGE SCALE GENOMIC DNA]</scope>
    <source>
        <strain evidence="9 10">DSM 26806</strain>
    </source>
</reference>
<evidence type="ECO:0000256" key="5">
    <source>
        <dbReference type="ARBA" id="ARBA00022737"/>
    </source>
</evidence>
<keyword evidence="4" id="KW-0597">Phosphoprotein</keyword>
<dbReference type="PANTHER" id="PTHR45527">
    <property type="entry name" value="NONRIBOSOMAL PEPTIDE SYNTHETASE"/>
    <property type="match status" value="1"/>
</dbReference>
<dbReference type="SUPFAM" id="SSF47336">
    <property type="entry name" value="ACP-like"/>
    <property type="match status" value="1"/>
</dbReference>
<evidence type="ECO:0000313" key="10">
    <source>
        <dbReference type="Proteomes" id="UP001519288"/>
    </source>
</evidence>
<evidence type="ECO:0000256" key="3">
    <source>
        <dbReference type="ARBA" id="ARBA00022450"/>
    </source>
</evidence>
<name>A0ABS4JJ21_9BACL</name>
<dbReference type="Pfam" id="PF00550">
    <property type="entry name" value="PP-binding"/>
    <property type="match status" value="1"/>
</dbReference>
<dbReference type="EMBL" id="JAGGLD010000002">
    <property type="protein sequence ID" value="MBP2000609.1"/>
    <property type="molecule type" value="Genomic_DNA"/>
</dbReference>
<feature type="domain" description="Carrier" evidence="8">
    <location>
        <begin position="980"/>
        <end position="1055"/>
    </location>
</feature>
<keyword evidence="5" id="KW-0677">Repeat</keyword>
<dbReference type="Gene3D" id="3.30.559.10">
    <property type="entry name" value="Chloramphenicol acetyltransferase-like domain"/>
    <property type="match status" value="1"/>
</dbReference>
<evidence type="ECO:0000259" key="8">
    <source>
        <dbReference type="PROSITE" id="PS50075"/>
    </source>
</evidence>
<evidence type="ECO:0000256" key="7">
    <source>
        <dbReference type="ARBA" id="ARBA00023268"/>
    </source>
</evidence>
<dbReference type="InterPro" id="IPR010071">
    <property type="entry name" value="AA_adenyl_dom"/>
</dbReference>
<dbReference type="Pfam" id="PF13193">
    <property type="entry name" value="AMP-binding_C"/>
    <property type="match status" value="1"/>
</dbReference>
<dbReference type="InterPro" id="IPR023213">
    <property type="entry name" value="CAT-like_dom_sf"/>
</dbReference>
<evidence type="ECO:0000313" key="9">
    <source>
        <dbReference type="EMBL" id="MBP2000609.1"/>
    </source>
</evidence>
<dbReference type="SMART" id="SM00823">
    <property type="entry name" value="PKS_PP"/>
    <property type="match status" value="1"/>
</dbReference>
<dbReference type="Gene3D" id="3.30.559.30">
    <property type="entry name" value="Nonribosomal peptide synthetase, condensation domain"/>
    <property type="match status" value="2"/>
</dbReference>
<dbReference type="Gene3D" id="2.30.38.10">
    <property type="entry name" value="Luciferase, Domain 3"/>
    <property type="match status" value="1"/>
</dbReference>
<keyword evidence="10" id="KW-1185">Reference proteome</keyword>
<keyword evidence="3" id="KW-0596">Phosphopantetheine</keyword>
<organism evidence="9 10">
    <name type="scientific">Paenibacillus shirakamiensis</name>
    <dbReference type="NCBI Taxonomy" id="1265935"/>
    <lineage>
        <taxon>Bacteria</taxon>
        <taxon>Bacillati</taxon>
        <taxon>Bacillota</taxon>
        <taxon>Bacilli</taxon>
        <taxon>Bacillales</taxon>
        <taxon>Paenibacillaceae</taxon>
        <taxon>Paenibacillus</taxon>
    </lineage>
</organism>
<dbReference type="NCBIfam" id="TIGR01733">
    <property type="entry name" value="AA-adenyl-dom"/>
    <property type="match status" value="1"/>
</dbReference>
<keyword evidence="6" id="KW-0045">Antibiotic biosynthesis</keyword>
<dbReference type="RefSeq" id="WP_209860932.1">
    <property type="nucleotide sequence ID" value="NZ_JAGGLD010000002.1"/>
</dbReference>
<dbReference type="InterPro" id="IPR020845">
    <property type="entry name" value="AMP-binding_CS"/>
</dbReference>
<dbReference type="InterPro" id="IPR001242">
    <property type="entry name" value="Condensation_dom"/>
</dbReference>
<comment type="similarity">
    <text evidence="2">Belongs to the ATP-dependent AMP-binding enzyme family.</text>
</comment>
<dbReference type="InterPro" id="IPR020806">
    <property type="entry name" value="PKS_PP-bd"/>
</dbReference>
<dbReference type="PROSITE" id="PS00455">
    <property type="entry name" value="AMP_BINDING"/>
    <property type="match status" value="1"/>
</dbReference>
<dbReference type="InterPro" id="IPR009081">
    <property type="entry name" value="PP-bd_ACP"/>
</dbReference>
<dbReference type="InterPro" id="IPR000873">
    <property type="entry name" value="AMP-dep_synth/lig_dom"/>
</dbReference>
<proteinExistence type="inferred from homology"/>
<dbReference type="CDD" id="cd05930">
    <property type="entry name" value="A_NRPS"/>
    <property type="match status" value="1"/>
</dbReference>
<sequence>MQPAVSVKIDKANVEHILGLTSTQEGMLFHYVSDPDQSYYVEQLYLDISSAVNHSAFRKAWGTVARINEMLRVVFRWDKLEHPVQIILKEHPLSITERDYSEFPLEEAQILAEQSRLEDRMQGFDLETAPLRIHLFKLRADRYQMSLTWHHILFDGWSNGILIQEFLEAYTAHASSIEFISQPKTSFKEFLRWKQAQDLEQQQFFWTEQLQGVEGATALPEEGHLNAETVGNIDKVIRSFSLEDTTRMNDFAKQYDITMASFLYSIWGLLLQKYNHTEDVLFGTTVSGREPSIRGIEQMVGLFINTIPLRIQSSTEMQGADYVQSVDRHLKRREPFEHTGLSSILACTDAVAPSELISSIVVLENYPLDLTLLDRGPLAINHYQMEESTHYGLTLGIQMWREVEVELAYDTKRFTSQMIQRMAGHFQHLAMQIVNDPNRKLRDITIVTDEESDQILHHFNRKIMASDKGFIIHSVIEEQARIAASQTAVVYAGRSYTYLELNHHANLWARKLKKLGVTKNTYVAIVLERSFECIVAMLGVLKAGGAYIPIDHEYTLSRIQSIVLDSGCSYVLTALDRQLDLHFPGTVIEVSSVSVDLPLETDWDTNLELAIHPDDAAYVIYTSGSTGMPKGVVTEHQQVMAYVAAFQDEFKLNSKDVFLQQSSCSFDQFVEEVYPALCVGAKIVIASKLEVMDVGKLIPMIQTHGITRVSCSPLLLNELNGLEGLSQVQTWISGGDVLKPEYISNLTQHARIYNTYGPTEATVCATYYECPSSLPSHSVRVPIGRPILNYRVYILNEQNQLMPIGLAGEICIAGAGVARGYLHQPDQTRHRFVLDPQEEETTDLRMYRTGDLGRWLENGQIEFLGRNDEQVKIRGYRIETGEVEHHLITHPEVQEAVVLPEVDGHGMQILAAYIVTETVVRAQQLRSFLAEHLPSYMIPSLFYGVGGIPKTVNGKIDKKSLRDKGNLLLLEQHLEMSEQIPLTPTQAQVRKLWQEVLKFDDVGLHEPFFEMGGNSILLMQLHAKLAKTYEFSIAITDLFAYPTIATLSQWLDQQGDGIDESVLISYQALPAVFFDPKPLHTGLGTIRIELEGKWMEHIQAIASEHHIPCTDVLLSVWMYVMAEISGMKRVVVQYTQEEGNQVVPLVMDLSDLHDFGTLFRQLNEQRIDAMQQSYERSRLQATRLTKSKHSILPLFGVNLNFVIDVDVLEHYDIVLRIDGNLGMNENMYQDYMDLICTFNDRRLSKRRIQGLMESYVDLLQQIAASFVPSGEVDVR</sequence>
<dbReference type="Gene3D" id="3.30.300.30">
    <property type="match status" value="1"/>
</dbReference>
<dbReference type="Pfam" id="PF00501">
    <property type="entry name" value="AMP-binding"/>
    <property type="match status" value="1"/>
</dbReference>
<dbReference type="InterPro" id="IPR045851">
    <property type="entry name" value="AMP-bd_C_sf"/>
</dbReference>
<dbReference type="Proteomes" id="UP001519288">
    <property type="component" value="Unassembled WGS sequence"/>
</dbReference>
<evidence type="ECO:0000256" key="2">
    <source>
        <dbReference type="ARBA" id="ARBA00006432"/>
    </source>
</evidence>
<dbReference type="SUPFAM" id="SSF56801">
    <property type="entry name" value="Acetyl-CoA synthetase-like"/>
    <property type="match status" value="1"/>
</dbReference>
<dbReference type="SUPFAM" id="SSF52777">
    <property type="entry name" value="CoA-dependent acyltransferases"/>
    <property type="match status" value="3"/>
</dbReference>
<evidence type="ECO:0000256" key="6">
    <source>
        <dbReference type="ARBA" id="ARBA00023194"/>
    </source>
</evidence>
<gene>
    <name evidence="9" type="ORF">J2Z69_001640</name>
</gene>
<keyword evidence="7" id="KW-0511">Multifunctional enzyme</keyword>
<evidence type="ECO:0000256" key="4">
    <source>
        <dbReference type="ARBA" id="ARBA00022553"/>
    </source>
</evidence>
<dbReference type="Pfam" id="PF00668">
    <property type="entry name" value="Condensation"/>
    <property type="match status" value="1"/>
</dbReference>
<dbReference type="InterPro" id="IPR025110">
    <property type="entry name" value="AMP-bd_C"/>
</dbReference>
<comment type="caution">
    <text evidence="9">The sequence shown here is derived from an EMBL/GenBank/DDBJ whole genome shotgun (WGS) entry which is preliminary data.</text>
</comment>